<reference evidence="1 2" key="1">
    <citation type="journal article" date="2014" name="Arch. Virol.">
        <title>Isolation and characterization of a novel bacteriophage against Mycobacterium avium subspecies paratuberculosis.</title>
        <authorList>
            <person name="Basra S."/>
            <person name="Anany H."/>
            <person name="Brovko L."/>
            <person name="Kropinski A.M."/>
            <person name="Griffiths M.W."/>
        </authorList>
    </citation>
    <scope>NUCLEOTIDE SEQUENCE [LARGE SCALE GENOMIC DNA]</scope>
</reference>
<dbReference type="RefSeq" id="YP_007869928.1">
    <property type="nucleotide sequence ID" value="NC_021063.1"/>
</dbReference>
<accession>M4W6P4</accession>
<keyword evidence="2" id="KW-1185">Reference proteome</keyword>
<evidence type="ECO:0000313" key="1">
    <source>
        <dbReference type="EMBL" id="AGI12271.1"/>
    </source>
</evidence>
<sequence length="74" mass="8065">MEAKKEQIIEELGIDRSNLLPAPLPKQAPAAIARLQDLGVDYTNDQIIAIVDLARKQKTSIAKLSEASIRKAIA</sequence>
<dbReference type="Proteomes" id="UP000012168">
    <property type="component" value="Segment"/>
</dbReference>
<gene>
    <name evidence="1" type="ORF">FF47_03</name>
</gene>
<evidence type="ECO:0000313" key="2">
    <source>
        <dbReference type="Proteomes" id="UP000012168"/>
    </source>
</evidence>
<name>M4W6P4_9CAUD</name>
<organism evidence="1 2">
    <name type="scientific">Mycobacterium phage FF47</name>
    <dbReference type="NCBI Taxonomy" id="1305710"/>
    <lineage>
        <taxon>Viruses</taxon>
        <taxon>Duplodnaviria</taxon>
        <taxon>Heunggongvirae</taxon>
        <taxon>Uroviricota</taxon>
        <taxon>Caudoviricetes</taxon>
        <taxon>Mapvirus</taxon>
        <taxon>Mapvirus Ff47</taxon>
    </lineage>
</organism>
<dbReference type="EMBL" id="JX901189">
    <property type="protein sequence ID" value="AGI12271.1"/>
    <property type="molecule type" value="Genomic_DNA"/>
</dbReference>
<dbReference type="KEGG" id="vg:15302045"/>
<protein>
    <submittedName>
        <fullName evidence="1">Uncharacterized protein</fullName>
    </submittedName>
</protein>
<proteinExistence type="predicted"/>
<dbReference type="GeneID" id="15302045"/>